<organism evidence="1">
    <name type="scientific">Lepeophtheirus salmonis</name>
    <name type="common">Salmon louse</name>
    <name type="synonym">Caligus salmonis</name>
    <dbReference type="NCBI Taxonomy" id="72036"/>
    <lineage>
        <taxon>Eukaryota</taxon>
        <taxon>Metazoa</taxon>
        <taxon>Ecdysozoa</taxon>
        <taxon>Arthropoda</taxon>
        <taxon>Crustacea</taxon>
        <taxon>Multicrustacea</taxon>
        <taxon>Hexanauplia</taxon>
        <taxon>Copepoda</taxon>
        <taxon>Siphonostomatoida</taxon>
        <taxon>Caligidae</taxon>
        <taxon>Lepeophtheirus</taxon>
    </lineage>
</organism>
<accession>A0A0K2V0C4</accession>
<proteinExistence type="predicted"/>
<protein>
    <submittedName>
        <fullName evidence="1">Uncharacterized protein</fullName>
    </submittedName>
</protein>
<reference evidence="1" key="1">
    <citation type="submission" date="2014-05" db="EMBL/GenBank/DDBJ databases">
        <authorList>
            <person name="Chronopoulou M."/>
        </authorList>
    </citation>
    <scope>NUCLEOTIDE SEQUENCE</scope>
    <source>
        <tissue evidence="1">Whole organism</tissue>
    </source>
</reference>
<dbReference type="AlphaFoldDB" id="A0A0K2V0C4"/>
<dbReference type="EMBL" id="HACA01026563">
    <property type="protein sequence ID" value="CDW43924.1"/>
    <property type="molecule type" value="Transcribed_RNA"/>
</dbReference>
<evidence type="ECO:0000313" key="1">
    <source>
        <dbReference type="EMBL" id="CDW43924.1"/>
    </source>
</evidence>
<name>A0A0K2V0C4_LEPSM</name>
<sequence length="80" mass="9423">MNRLVKQHLNLNAYKRNLRQSLKPLDGTKHVTQSKILLIKLEKQNSWPPYSPTVSLWTLVFLDISRGGFQEYNTQKKRTI</sequence>